<gene>
    <name evidence="10" type="primary">SPOSA6832_01422</name>
</gene>
<dbReference type="AlphaFoldDB" id="A0A0D6EIM5"/>
<evidence type="ECO:0000313" key="11">
    <source>
        <dbReference type="Proteomes" id="UP000243876"/>
    </source>
</evidence>
<evidence type="ECO:0000256" key="2">
    <source>
        <dbReference type="ARBA" id="ARBA00022448"/>
    </source>
</evidence>
<proteinExistence type="predicted"/>
<keyword evidence="11" id="KW-1185">Reference proteome</keyword>
<organism evidence="10 11">
    <name type="scientific">Sporidiobolus salmonicolor</name>
    <name type="common">Yeast-like fungus</name>
    <name type="synonym">Sporobolomyces salmonicolor</name>
    <dbReference type="NCBI Taxonomy" id="5005"/>
    <lineage>
        <taxon>Eukaryota</taxon>
        <taxon>Fungi</taxon>
        <taxon>Dikarya</taxon>
        <taxon>Basidiomycota</taxon>
        <taxon>Pucciniomycotina</taxon>
        <taxon>Microbotryomycetes</taxon>
        <taxon>Sporidiobolales</taxon>
        <taxon>Sporidiobolaceae</taxon>
        <taxon>Sporobolomyces</taxon>
    </lineage>
</organism>
<feature type="region of interest" description="Disordered" evidence="7">
    <location>
        <begin position="447"/>
        <end position="469"/>
    </location>
</feature>
<keyword evidence="2" id="KW-0813">Transport</keyword>
<accession>A0A0D6EIM5</accession>
<evidence type="ECO:0000256" key="3">
    <source>
        <dbReference type="ARBA" id="ARBA00022787"/>
    </source>
</evidence>
<keyword evidence="8" id="KW-0812">Transmembrane</keyword>
<dbReference type="OrthoDB" id="5835136at2759"/>
<dbReference type="PANTHER" id="PTHR12289:SF41">
    <property type="entry name" value="FAILED AXON CONNECTIONS-RELATED"/>
    <property type="match status" value="1"/>
</dbReference>
<evidence type="ECO:0000256" key="1">
    <source>
        <dbReference type="ARBA" id="ARBA00004294"/>
    </source>
</evidence>
<feature type="transmembrane region" description="Helical" evidence="8">
    <location>
        <begin position="415"/>
        <end position="435"/>
    </location>
</feature>
<keyword evidence="6 8" id="KW-0472">Membrane</keyword>
<evidence type="ECO:0000256" key="4">
    <source>
        <dbReference type="ARBA" id="ARBA00022927"/>
    </source>
</evidence>
<name>A0A0D6EIM5_SPOSA</name>
<keyword evidence="4" id="KW-0653">Protein transport</keyword>
<dbReference type="GO" id="GO:0001401">
    <property type="term" value="C:SAM complex"/>
    <property type="evidence" value="ECO:0007669"/>
    <property type="project" value="InterPro"/>
</dbReference>
<evidence type="ECO:0000256" key="8">
    <source>
        <dbReference type="SAM" id="Phobius"/>
    </source>
</evidence>
<evidence type="ECO:0000256" key="7">
    <source>
        <dbReference type="SAM" id="MobiDB-lite"/>
    </source>
</evidence>
<feature type="region of interest" description="Disordered" evidence="7">
    <location>
        <begin position="206"/>
        <end position="239"/>
    </location>
</feature>
<keyword evidence="5" id="KW-0496">Mitochondrion</keyword>
<dbReference type="GO" id="GO:0007005">
    <property type="term" value="P:mitochondrion organization"/>
    <property type="evidence" value="ECO:0007669"/>
    <property type="project" value="TreeGrafter"/>
</dbReference>
<dbReference type="EMBL" id="CENE01000004">
    <property type="protein sequence ID" value="CEQ39877.1"/>
    <property type="molecule type" value="Genomic_DNA"/>
</dbReference>
<evidence type="ECO:0000313" key="10">
    <source>
        <dbReference type="EMBL" id="CEQ39877.1"/>
    </source>
</evidence>
<dbReference type="Pfam" id="PF10568">
    <property type="entry name" value="Tom37"/>
    <property type="match status" value="1"/>
</dbReference>
<evidence type="ECO:0000256" key="6">
    <source>
        <dbReference type="ARBA" id="ARBA00023136"/>
    </source>
</evidence>
<comment type="subcellular location">
    <subcellularLocation>
        <location evidence="1">Mitochondrion outer membrane</location>
    </subcellularLocation>
</comment>
<dbReference type="InterPro" id="IPR019564">
    <property type="entry name" value="Sam37/metaxin_N"/>
</dbReference>
<feature type="compositionally biased region" description="Basic and acidic residues" evidence="7">
    <location>
        <begin position="222"/>
        <end position="239"/>
    </location>
</feature>
<evidence type="ECO:0000256" key="5">
    <source>
        <dbReference type="ARBA" id="ARBA00023128"/>
    </source>
</evidence>
<feature type="domain" description="Mitochondrial outer membrane transport complex Sam37/metaxin N-terminal" evidence="9">
    <location>
        <begin position="83"/>
        <end position="180"/>
    </location>
</feature>
<feature type="compositionally biased region" description="Acidic residues" evidence="7">
    <location>
        <begin position="450"/>
        <end position="469"/>
    </location>
</feature>
<dbReference type="Proteomes" id="UP000243876">
    <property type="component" value="Unassembled WGS sequence"/>
</dbReference>
<sequence length="469" mass="51582">MTLTSFSFPRSGLKMATQRLQLHALAGSDTHDLPSLDPPSLVAASYLQLLHPGDWDLVPCSDPALSPSGSLNPLRCCPRLCRSSPFAPPAGSLPFLKHGPDSFAGSAILHHLLQTSPHAPALSPSQKSDAAAFHALLDTTVLPLVLHSLYSLPQNWIFIRSLLLPHLPFPTSFYRPAQLRESARELVESLHSDWWGLGGEAEKEEELQKRRKKALLETGPEGIRERREEDRREGKERMKKTFGEGKVGTCFSSWQLSDAADRRTAGQIVSAAREVFTSLETTLAASSTPFFFSSSSPTPLDAHLSSLLSLLLFLPLPTPLLADVINASFPRLWAHTALLRRTLWSPDSTPSPRRPASSGHGFSLSTLRDLVPLPWDWESLRHLGLSSASSRVTRGGTPVRQELSKSQRDFARKRAIFLAVCAVGVVGWGVGTGAMPLPGRLGKLLGREFGDDDEEDWDEDEEEEFEEEE</sequence>
<protein>
    <submittedName>
        <fullName evidence="10">SPOSA6832_01422-mRNA-1:cds</fullName>
    </submittedName>
</protein>
<dbReference type="PANTHER" id="PTHR12289">
    <property type="entry name" value="METAXIN RELATED"/>
    <property type="match status" value="1"/>
</dbReference>
<keyword evidence="8" id="KW-1133">Transmembrane helix</keyword>
<dbReference type="GO" id="GO:0015031">
    <property type="term" value="P:protein transport"/>
    <property type="evidence" value="ECO:0007669"/>
    <property type="project" value="UniProtKB-KW"/>
</dbReference>
<dbReference type="InterPro" id="IPR050931">
    <property type="entry name" value="Mito_Protein_Transport_Metaxin"/>
</dbReference>
<evidence type="ECO:0000259" key="9">
    <source>
        <dbReference type="Pfam" id="PF10568"/>
    </source>
</evidence>
<reference evidence="11" key="1">
    <citation type="submission" date="2015-02" db="EMBL/GenBank/DDBJ databases">
        <authorList>
            <person name="Gon?alves P."/>
        </authorList>
    </citation>
    <scope>NUCLEOTIDE SEQUENCE [LARGE SCALE GENOMIC DNA]</scope>
</reference>
<keyword evidence="3" id="KW-1000">Mitochondrion outer membrane</keyword>